<dbReference type="Proteomes" id="UP000516369">
    <property type="component" value="Chromosome"/>
</dbReference>
<dbReference type="KEGG" id="dvn:HQ394_06385"/>
<protein>
    <recommendedName>
        <fullName evidence="4">Sulfotransferase domain-containing protein</fullName>
    </recommendedName>
</protein>
<feature type="region of interest" description="Disordered" evidence="1">
    <location>
        <begin position="1"/>
        <end position="30"/>
    </location>
</feature>
<dbReference type="AlphaFoldDB" id="A0A7H1N012"/>
<name>A0A7H1N012_9PROT</name>
<dbReference type="InterPro" id="IPR027417">
    <property type="entry name" value="P-loop_NTPase"/>
</dbReference>
<reference evidence="2 3" key="1">
    <citation type="submission" date="2020-05" db="EMBL/GenBank/DDBJ databases">
        <title>Complete closed genome sequence of Defluviicoccus vanus.</title>
        <authorList>
            <person name="Bessarab I."/>
            <person name="Arumugam K."/>
            <person name="Maszenan A.M."/>
            <person name="Seviour R.J."/>
            <person name="Williams R.B."/>
        </authorList>
    </citation>
    <scope>NUCLEOTIDE SEQUENCE [LARGE SCALE GENOMIC DNA]</scope>
    <source>
        <strain evidence="2 3">Ben 114</strain>
    </source>
</reference>
<keyword evidence="3" id="KW-1185">Reference proteome</keyword>
<dbReference type="RefSeq" id="WP_190262560.1">
    <property type="nucleotide sequence ID" value="NZ_CP053923.1"/>
</dbReference>
<sequence length="275" mass="31556">MQTVDGVPETERLAPVGANRPRGARNSEPPTSFGKLLYHVVRDRIVDQPSLFYAFWRSRENNIFEKRVTRADSTIVIEGFPRSGNTFAYYAFLLAQSADLDGASQLHVGNHMHCVSQFALAHRWNVPAVLVIRRPKDVIVSNYIYESESLPLAYHLRRYISFHESVRRFKDSIVVSDFPETTRRFGSVIWRVNAKYGTHFSVVEDTPETQERTLAEVEKKHLWRKSVDPNTGKPNQVSFPSADKNSRKSMVEDLLMQPKYRDLLARAEAAYQALI</sequence>
<dbReference type="EMBL" id="CP053923">
    <property type="protein sequence ID" value="QNT69048.1"/>
    <property type="molecule type" value="Genomic_DNA"/>
</dbReference>
<gene>
    <name evidence="2" type="ORF">HQ394_06385</name>
</gene>
<evidence type="ECO:0000313" key="3">
    <source>
        <dbReference type="Proteomes" id="UP000516369"/>
    </source>
</evidence>
<evidence type="ECO:0000313" key="2">
    <source>
        <dbReference type="EMBL" id="QNT69048.1"/>
    </source>
</evidence>
<organism evidence="2 3">
    <name type="scientific">Defluviicoccus vanus</name>
    <dbReference type="NCBI Taxonomy" id="111831"/>
    <lineage>
        <taxon>Bacteria</taxon>
        <taxon>Pseudomonadati</taxon>
        <taxon>Pseudomonadota</taxon>
        <taxon>Alphaproteobacteria</taxon>
        <taxon>Rhodospirillales</taxon>
        <taxon>Rhodospirillaceae</taxon>
        <taxon>Defluviicoccus</taxon>
    </lineage>
</organism>
<evidence type="ECO:0008006" key="4">
    <source>
        <dbReference type="Google" id="ProtNLM"/>
    </source>
</evidence>
<feature type="compositionally biased region" description="Polar residues" evidence="1">
    <location>
        <begin position="228"/>
        <end position="239"/>
    </location>
</feature>
<dbReference type="SUPFAM" id="SSF52540">
    <property type="entry name" value="P-loop containing nucleoside triphosphate hydrolases"/>
    <property type="match status" value="1"/>
</dbReference>
<accession>A0A7H1N012</accession>
<proteinExistence type="predicted"/>
<evidence type="ECO:0000256" key="1">
    <source>
        <dbReference type="SAM" id="MobiDB-lite"/>
    </source>
</evidence>
<feature type="region of interest" description="Disordered" evidence="1">
    <location>
        <begin position="226"/>
        <end position="245"/>
    </location>
</feature>